<keyword evidence="3" id="KW-0548">Nucleotidyltransferase</keyword>
<dbReference type="Pfam" id="PF13655">
    <property type="entry name" value="RVT_N"/>
    <property type="match status" value="1"/>
</dbReference>
<keyword evidence="3" id="KW-0695">RNA-directed DNA polymerase</keyword>
<organism evidence="3 4">
    <name type="scientific">Escherichia coli TA447</name>
    <dbReference type="NCBI Taxonomy" id="656447"/>
    <lineage>
        <taxon>Bacteria</taxon>
        <taxon>Pseudomonadati</taxon>
        <taxon>Pseudomonadota</taxon>
        <taxon>Gammaproteobacteria</taxon>
        <taxon>Enterobacterales</taxon>
        <taxon>Enterobacteriaceae</taxon>
        <taxon>Escherichia</taxon>
    </lineage>
</organism>
<evidence type="ECO:0000313" key="3">
    <source>
        <dbReference type="EMBL" id="OSK87972.1"/>
    </source>
</evidence>
<dbReference type="Pfam" id="PF00078">
    <property type="entry name" value="RVT_1"/>
    <property type="match status" value="1"/>
</dbReference>
<proteinExistence type="inferred from homology"/>
<dbReference type="RefSeq" id="WP_085453283.1">
    <property type="nucleotide sequence ID" value="NZ_ADIZ01000046.1"/>
</dbReference>
<dbReference type="NCBIfam" id="TIGR04416">
    <property type="entry name" value="group_II_RT_mat"/>
    <property type="match status" value="1"/>
</dbReference>
<dbReference type="GO" id="GO:0004519">
    <property type="term" value="F:endonuclease activity"/>
    <property type="evidence" value="ECO:0007669"/>
    <property type="project" value="InterPro"/>
</dbReference>
<accession>A0A1X3ISX1</accession>
<dbReference type="Proteomes" id="UP000193942">
    <property type="component" value="Unassembled WGS sequence"/>
</dbReference>
<dbReference type="AlphaFoldDB" id="A0A1X3ISX1"/>
<sequence>MSTHCRVSSATHGSHWHLINWRYCHRRVKKLQLRIAKATQEQQWRKVKALQRMLTRSFSAKALAVKRVTENTGRKTPGVDGEIWQHPESKWSAITRLKRSGYHPLPLRRIYIPKANGKFRAQGIPTMLDRAMQALYLMALEPLSEITADHYSYGFRPMRSTADAIEQVFNACGKKASAEWILEGDIRGCFDNLSHEWLLSHIPMDRMVLRKWLKSGYCEGMSFYPTKGGTPQGGIISPTLMNMALDGLQSLLERRFPSTTVQGRKAKIHLVRYADDFVITGATPELLRNDVMPIVIDFLAKRGLMLSPEKTRIVNIKQGFDFLGQNIRKYKGKLLIKPSRMNLKNFLHKIRTIIEKNKASPAWLLISQLNPVIRGWVNYHRHVVAKKMFRYIDHQIWLKVWQWCVRRHPKKGKRWIRNKYFTTIGMRNWVFNGNDGMNRKYTLFKADSTLIKRHTKIKAIATPYDPKWESYFERRQDYILENAIWGKKRLLAIWRSQGSLCPICRQRITHETGWNVHHKVKKVMGGGEELSNLVLLHPNCHRQLHSYETGSLKKGL</sequence>
<dbReference type="PANTHER" id="PTHR34047">
    <property type="entry name" value="NUCLEAR INTRON MATURASE 1, MITOCHONDRIAL-RELATED"/>
    <property type="match status" value="1"/>
</dbReference>
<protein>
    <submittedName>
        <fullName evidence="3">Retron-type reverse transcriptase</fullName>
    </submittedName>
</protein>
<evidence type="ECO:0000313" key="4">
    <source>
        <dbReference type="Proteomes" id="UP000193942"/>
    </source>
</evidence>
<dbReference type="SUPFAM" id="SSF56672">
    <property type="entry name" value="DNA/RNA polymerases"/>
    <property type="match status" value="1"/>
</dbReference>
<feature type="domain" description="Reverse transcriptase" evidence="2">
    <location>
        <begin position="93"/>
        <end position="327"/>
    </location>
</feature>
<dbReference type="CDD" id="cd01651">
    <property type="entry name" value="RT_G2_intron"/>
    <property type="match status" value="1"/>
</dbReference>
<reference evidence="3 4" key="1">
    <citation type="submission" date="2010-04" db="EMBL/GenBank/DDBJ databases">
        <title>The Genome Sequence of Escherichia coli TA447.</title>
        <authorList>
            <consortium name="The Broad Institute Genome Sequencing Platform"/>
            <consortium name="The Broad Institute Genome Sequencing Center for Infectious Disease"/>
            <person name="Feldgarden M."/>
            <person name="Gordon D.M."/>
            <person name="Johnson J.R."/>
            <person name="Johnston B.D."/>
            <person name="Young S."/>
            <person name="Zeng Q."/>
            <person name="Koehrsen M."/>
            <person name="Alvarado L."/>
            <person name="Berlin A.M."/>
            <person name="Borenstein D."/>
            <person name="Chapman S.B."/>
            <person name="Chen Z."/>
            <person name="Engels R."/>
            <person name="Freedman E."/>
            <person name="Gellesch M."/>
            <person name="Goldberg J."/>
            <person name="Griggs A."/>
            <person name="Gujja S."/>
            <person name="Heilman E.R."/>
            <person name="Heiman D.I."/>
            <person name="Hepburn T.A."/>
            <person name="Howarth C."/>
            <person name="Jen D."/>
            <person name="Larson L."/>
            <person name="Mehta T."/>
            <person name="Park D."/>
            <person name="Pearson M."/>
            <person name="Richards J."/>
            <person name="Roberts A."/>
            <person name="Saif S."/>
            <person name="Shea T.D."/>
            <person name="Shenoy N."/>
            <person name="Sisk P."/>
            <person name="Stolte C."/>
            <person name="Sykes S.N."/>
            <person name="Walk T."/>
            <person name="White J."/>
            <person name="Yandava C."/>
            <person name="Haas B."/>
            <person name="Henn M.R."/>
            <person name="Nusbaum C."/>
            <person name="Birren B."/>
        </authorList>
    </citation>
    <scope>NUCLEOTIDE SEQUENCE [LARGE SCALE GENOMIC DNA]</scope>
    <source>
        <strain evidence="3 4">TA447</strain>
    </source>
</reference>
<name>A0A1X3ISX1_ECOLX</name>
<dbReference type="GO" id="GO:0003676">
    <property type="term" value="F:nucleic acid binding"/>
    <property type="evidence" value="ECO:0007669"/>
    <property type="project" value="InterPro"/>
</dbReference>
<dbReference type="InterPro" id="IPR000477">
    <property type="entry name" value="RT_dom"/>
</dbReference>
<dbReference type="InterPro" id="IPR043502">
    <property type="entry name" value="DNA/RNA_pol_sf"/>
</dbReference>
<dbReference type="CDD" id="cd00085">
    <property type="entry name" value="HNHc"/>
    <property type="match status" value="1"/>
</dbReference>
<dbReference type="PANTHER" id="PTHR34047:SF8">
    <property type="entry name" value="PROTEIN YKFC"/>
    <property type="match status" value="1"/>
</dbReference>
<dbReference type="InterPro" id="IPR013597">
    <property type="entry name" value="Mat_intron_G2"/>
</dbReference>
<dbReference type="InterPro" id="IPR051083">
    <property type="entry name" value="GrpII_Intron_Splice-Mob/Def"/>
</dbReference>
<dbReference type="InterPro" id="IPR003615">
    <property type="entry name" value="HNH_nuc"/>
</dbReference>
<keyword evidence="3" id="KW-0808">Transferase</keyword>
<gene>
    <name evidence="3" type="ORF">ECXG_04169</name>
</gene>
<evidence type="ECO:0000256" key="1">
    <source>
        <dbReference type="ARBA" id="ARBA00034120"/>
    </source>
</evidence>
<dbReference type="EMBL" id="ADIZ01000046">
    <property type="protein sequence ID" value="OSK87972.1"/>
    <property type="molecule type" value="Genomic_DNA"/>
</dbReference>
<dbReference type="GO" id="GO:0008270">
    <property type="term" value="F:zinc ion binding"/>
    <property type="evidence" value="ECO:0007669"/>
    <property type="project" value="InterPro"/>
</dbReference>
<dbReference type="PROSITE" id="PS50878">
    <property type="entry name" value="RT_POL"/>
    <property type="match status" value="1"/>
</dbReference>
<dbReference type="InterPro" id="IPR030931">
    <property type="entry name" value="Group_II_RT_mat"/>
</dbReference>
<dbReference type="GO" id="GO:0003964">
    <property type="term" value="F:RNA-directed DNA polymerase activity"/>
    <property type="evidence" value="ECO:0007669"/>
    <property type="project" value="UniProtKB-KW"/>
</dbReference>
<dbReference type="InterPro" id="IPR025960">
    <property type="entry name" value="RVT_N"/>
</dbReference>
<dbReference type="Pfam" id="PF08388">
    <property type="entry name" value="GIIM"/>
    <property type="match status" value="1"/>
</dbReference>
<evidence type="ECO:0000259" key="2">
    <source>
        <dbReference type="PROSITE" id="PS50878"/>
    </source>
</evidence>
<dbReference type="Pfam" id="PF01844">
    <property type="entry name" value="HNH"/>
    <property type="match status" value="1"/>
</dbReference>
<dbReference type="Gene3D" id="1.10.30.50">
    <property type="match status" value="1"/>
</dbReference>
<dbReference type="SMART" id="SM00507">
    <property type="entry name" value="HNHc"/>
    <property type="match status" value="1"/>
</dbReference>
<comment type="caution">
    <text evidence="3">The sequence shown here is derived from an EMBL/GenBank/DDBJ whole genome shotgun (WGS) entry which is preliminary data.</text>
</comment>
<comment type="similarity">
    <text evidence="1">Belongs to the bacterial reverse transcriptase family.</text>
</comment>
<dbReference type="InterPro" id="IPR002711">
    <property type="entry name" value="HNH"/>
</dbReference>